<dbReference type="EMBL" id="JAHHUM010002345">
    <property type="protein sequence ID" value="KAK5604435.1"/>
    <property type="molecule type" value="Genomic_DNA"/>
</dbReference>
<accession>A0AAV9R8K8</accession>
<sequence length="95" mass="10627">MFLLFEGSFQWLMTECHKALTANLKVDSGPLFCLGLLDEEALREPSTASYKWLDPILCLVRLSSAMSVSEWDSVCLRDPHEVVVHITGDTAWVVG</sequence>
<keyword evidence="2" id="KW-1185">Reference proteome</keyword>
<evidence type="ECO:0000313" key="1">
    <source>
        <dbReference type="EMBL" id="KAK5604435.1"/>
    </source>
</evidence>
<dbReference type="Proteomes" id="UP001311232">
    <property type="component" value="Unassembled WGS sequence"/>
</dbReference>
<reference evidence="1 2" key="1">
    <citation type="submission" date="2021-06" db="EMBL/GenBank/DDBJ databases">
        <authorList>
            <person name="Palmer J.M."/>
        </authorList>
    </citation>
    <scope>NUCLEOTIDE SEQUENCE [LARGE SCALE GENOMIC DNA]</scope>
    <source>
        <strain evidence="1 2">MEX-2019</strain>
        <tissue evidence="1">Muscle</tissue>
    </source>
</reference>
<proteinExistence type="predicted"/>
<protein>
    <submittedName>
        <fullName evidence="1">Uncharacterized protein</fullName>
    </submittedName>
</protein>
<evidence type="ECO:0000313" key="2">
    <source>
        <dbReference type="Proteomes" id="UP001311232"/>
    </source>
</evidence>
<comment type="caution">
    <text evidence="1">The sequence shown here is derived from an EMBL/GenBank/DDBJ whole genome shotgun (WGS) entry which is preliminary data.</text>
</comment>
<dbReference type="AlphaFoldDB" id="A0AAV9R8K8"/>
<gene>
    <name evidence="1" type="ORF">CRENBAI_017447</name>
</gene>
<organism evidence="1 2">
    <name type="scientific">Crenichthys baileyi</name>
    <name type="common">White River springfish</name>
    <dbReference type="NCBI Taxonomy" id="28760"/>
    <lineage>
        <taxon>Eukaryota</taxon>
        <taxon>Metazoa</taxon>
        <taxon>Chordata</taxon>
        <taxon>Craniata</taxon>
        <taxon>Vertebrata</taxon>
        <taxon>Euteleostomi</taxon>
        <taxon>Actinopterygii</taxon>
        <taxon>Neopterygii</taxon>
        <taxon>Teleostei</taxon>
        <taxon>Neoteleostei</taxon>
        <taxon>Acanthomorphata</taxon>
        <taxon>Ovalentaria</taxon>
        <taxon>Atherinomorphae</taxon>
        <taxon>Cyprinodontiformes</taxon>
        <taxon>Goodeidae</taxon>
        <taxon>Crenichthys</taxon>
    </lineage>
</organism>
<name>A0AAV9R8K8_9TELE</name>